<dbReference type="InterPro" id="IPR036837">
    <property type="entry name" value="Cation_efflux_CTD_sf"/>
</dbReference>
<evidence type="ECO:0000256" key="6">
    <source>
        <dbReference type="ARBA" id="ARBA00022989"/>
    </source>
</evidence>
<dbReference type="EMBL" id="WSUT01000006">
    <property type="protein sequence ID" value="MWC45488.1"/>
    <property type="molecule type" value="Genomic_DNA"/>
</dbReference>
<name>A0A1G7RHS3_9SPHN</name>
<evidence type="ECO:0000256" key="8">
    <source>
        <dbReference type="ARBA" id="ARBA00023136"/>
    </source>
</evidence>
<organism evidence="13 14">
    <name type="scientific">Sphingomonas carotinifaciens</name>
    <dbReference type="NCBI Taxonomy" id="1166323"/>
    <lineage>
        <taxon>Bacteria</taxon>
        <taxon>Pseudomonadati</taxon>
        <taxon>Pseudomonadota</taxon>
        <taxon>Alphaproteobacteria</taxon>
        <taxon>Sphingomonadales</taxon>
        <taxon>Sphingomonadaceae</taxon>
        <taxon>Sphingomonas</taxon>
    </lineage>
</organism>
<dbReference type="InterPro" id="IPR050681">
    <property type="entry name" value="CDF/SLC30A"/>
</dbReference>
<feature type="transmembrane region" description="Helical" evidence="9">
    <location>
        <begin position="121"/>
        <end position="140"/>
    </location>
</feature>
<keyword evidence="14" id="KW-1185">Reference proteome</keyword>
<dbReference type="InterPro" id="IPR058533">
    <property type="entry name" value="Cation_efflux_TM"/>
</dbReference>
<feature type="transmembrane region" description="Helical" evidence="9">
    <location>
        <begin position="25"/>
        <end position="47"/>
    </location>
</feature>
<dbReference type="Proteomes" id="UP000436801">
    <property type="component" value="Unassembled WGS sequence"/>
</dbReference>
<feature type="transmembrane region" description="Helical" evidence="9">
    <location>
        <begin position="188"/>
        <end position="206"/>
    </location>
</feature>
<dbReference type="GO" id="GO:0005886">
    <property type="term" value="C:plasma membrane"/>
    <property type="evidence" value="ECO:0007669"/>
    <property type="project" value="TreeGrafter"/>
</dbReference>
<evidence type="ECO:0000259" key="10">
    <source>
        <dbReference type="Pfam" id="PF01545"/>
    </source>
</evidence>
<dbReference type="SUPFAM" id="SSF160240">
    <property type="entry name" value="Cation efflux protein cytoplasmic domain-like"/>
    <property type="match status" value="1"/>
</dbReference>
<comment type="subcellular location">
    <subcellularLocation>
        <location evidence="1">Membrane</location>
        <topology evidence="1">Multi-pass membrane protein</topology>
    </subcellularLocation>
</comment>
<evidence type="ECO:0000313" key="14">
    <source>
        <dbReference type="Proteomes" id="UP000323502"/>
    </source>
</evidence>
<evidence type="ECO:0000256" key="5">
    <source>
        <dbReference type="ARBA" id="ARBA00022906"/>
    </source>
</evidence>
<evidence type="ECO:0000313" key="15">
    <source>
        <dbReference type="Proteomes" id="UP000436801"/>
    </source>
</evidence>
<reference evidence="13 14" key="1">
    <citation type="submission" date="2016-10" db="EMBL/GenBank/DDBJ databases">
        <authorList>
            <person name="Varghese N."/>
            <person name="Submissions S."/>
        </authorList>
    </citation>
    <scope>NUCLEOTIDE SEQUENCE [LARGE SCALE GENOMIC DNA]</scope>
    <source>
        <strain evidence="13 14">S7-754</strain>
    </source>
</reference>
<feature type="domain" description="Cation efflux protein cytoplasmic" evidence="11">
    <location>
        <begin position="222"/>
        <end position="291"/>
    </location>
</feature>
<gene>
    <name evidence="12" type="ORF">GQR91_17885</name>
    <name evidence="13" type="ORF">SAMN05216557_11192</name>
</gene>
<keyword evidence="7" id="KW-0406">Ion transport</keyword>
<feature type="transmembrane region" description="Helical" evidence="9">
    <location>
        <begin position="161"/>
        <end position="182"/>
    </location>
</feature>
<dbReference type="Gene3D" id="1.20.1510.10">
    <property type="entry name" value="Cation efflux protein transmembrane domain"/>
    <property type="match status" value="1"/>
</dbReference>
<keyword evidence="4 9" id="KW-0812">Transmembrane</keyword>
<evidence type="ECO:0000256" key="3">
    <source>
        <dbReference type="ARBA" id="ARBA00022448"/>
    </source>
</evidence>
<keyword evidence="3" id="KW-0813">Transport</keyword>
<dbReference type="InterPro" id="IPR002524">
    <property type="entry name" value="Cation_efflux"/>
</dbReference>
<dbReference type="EMBL" id="FNBI01000011">
    <property type="protein sequence ID" value="SDG10386.1"/>
    <property type="molecule type" value="Genomic_DNA"/>
</dbReference>
<dbReference type="Pfam" id="PF01545">
    <property type="entry name" value="Cation_efflux"/>
    <property type="match status" value="1"/>
</dbReference>
<keyword evidence="6 9" id="KW-1133">Transmembrane helix</keyword>
<dbReference type="RefSeq" id="WP_066779372.1">
    <property type="nucleotide sequence ID" value="NZ_FNBI01000011.1"/>
</dbReference>
<dbReference type="NCBIfam" id="TIGR01297">
    <property type="entry name" value="CDF"/>
    <property type="match status" value="1"/>
</dbReference>
<evidence type="ECO:0000256" key="9">
    <source>
        <dbReference type="SAM" id="Phobius"/>
    </source>
</evidence>
<accession>A0A1G7RHS3</accession>
<evidence type="ECO:0000256" key="4">
    <source>
        <dbReference type="ARBA" id="ARBA00022692"/>
    </source>
</evidence>
<keyword evidence="5" id="KW-0862">Zinc</keyword>
<feature type="transmembrane region" description="Helical" evidence="9">
    <location>
        <begin position="53"/>
        <end position="70"/>
    </location>
</feature>
<evidence type="ECO:0000256" key="7">
    <source>
        <dbReference type="ARBA" id="ARBA00023065"/>
    </source>
</evidence>
<dbReference type="InterPro" id="IPR027469">
    <property type="entry name" value="Cation_efflux_TMD_sf"/>
</dbReference>
<dbReference type="Proteomes" id="UP000323502">
    <property type="component" value="Unassembled WGS sequence"/>
</dbReference>
<protein>
    <submittedName>
        <fullName evidence="12">Cation diffusion facilitator family transporter</fullName>
    </submittedName>
    <submittedName>
        <fullName evidence="13">Cobalt-zinc-cadmium efflux system protein</fullName>
    </submittedName>
</protein>
<dbReference type="AlphaFoldDB" id="A0A1G7RHS3"/>
<dbReference type="GO" id="GO:0005385">
    <property type="term" value="F:zinc ion transmembrane transporter activity"/>
    <property type="evidence" value="ECO:0007669"/>
    <property type="project" value="TreeGrafter"/>
</dbReference>
<evidence type="ECO:0000313" key="12">
    <source>
        <dbReference type="EMBL" id="MWC45488.1"/>
    </source>
</evidence>
<dbReference type="Pfam" id="PF16916">
    <property type="entry name" value="ZT_dimer"/>
    <property type="match status" value="1"/>
</dbReference>
<evidence type="ECO:0000259" key="11">
    <source>
        <dbReference type="Pfam" id="PF16916"/>
    </source>
</evidence>
<dbReference type="InterPro" id="IPR027470">
    <property type="entry name" value="Cation_efflux_CTD"/>
</dbReference>
<dbReference type="SUPFAM" id="SSF161111">
    <property type="entry name" value="Cation efflux protein transmembrane domain-like"/>
    <property type="match status" value="1"/>
</dbReference>
<evidence type="ECO:0000256" key="2">
    <source>
        <dbReference type="ARBA" id="ARBA00008873"/>
    </source>
</evidence>
<dbReference type="PANTHER" id="PTHR11562:SF17">
    <property type="entry name" value="RE54080P-RELATED"/>
    <property type="match status" value="1"/>
</dbReference>
<reference evidence="12 15" key="2">
    <citation type="submission" date="2019-12" db="EMBL/GenBank/DDBJ databases">
        <authorList>
            <person name="Zheng J."/>
        </authorList>
    </citation>
    <scope>NUCLEOTIDE SEQUENCE [LARGE SCALE GENOMIC DNA]</scope>
    <source>
        <strain evidence="12 15">DSM 27347</strain>
    </source>
</reference>
<evidence type="ECO:0000256" key="1">
    <source>
        <dbReference type="ARBA" id="ARBA00004141"/>
    </source>
</evidence>
<proteinExistence type="inferred from homology"/>
<comment type="similarity">
    <text evidence="2">Belongs to the cation diffusion facilitator (CDF) transporter (TC 2.A.4) family. SLC30A subfamily.</text>
</comment>
<dbReference type="OrthoDB" id="9809646at2"/>
<keyword evidence="8 9" id="KW-0472">Membrane</keyword>
<evidence type="ECO:0000313" key="13">
    <source>
        <dbReference type="EMBL" id="SDG10386.1"/>
    </source>
</evidence>
<dbReference type="PANTHER" id="PTHR11562">
    <property type="entry name" value="CATION EFFLUX PROTEIN/ ZINC TRANSPORTER"/>
    <property type="match status" value="1"/>
</dbReference>
<feature type="domain" description="Cation efflux protein transmembrane" evidence="10">
    <location>
        <begin position="26"/>
        <end position="214"/>
    </location>
</feature>
<feature type="transmembrane region" description="Helical" evidence="9">
    <location>
        <begin position="90"/>
        <end position="109"/>
    </location>
</feature>
<sequence length="305" mass="32322">MSAGHDHGGHAHDHTAGANAQMLSWALALTTAYLVAEVVGAFVFNSLALLSDAAHMLTDVAALVIALLAIRFGQKPADDKRTFGYKRFEILAAAFNALLLFGVAIYVLVEAVQRFRQPEAVQSTGMMIVAAIGLVVNLISMKLLTSGKDASMNVKGAYLEVWADMIGSVGVIAGALAIRFTGWTWVDPIVAVGIGLWVLPRTWVLLRDTTNVLLEGVPGGIKLPELRAGIAGLSGVAGVHDLHVWSMASDDINCTAHVTLAEGADADAIRKSVADMLHSRFGIEHCTIQTEAAAEQCEDTGHLHP</sequence>
<keyword evidence="5" id="KW-0864">Zinc transport</keyword>